<dbReference type="Pfam" id="PF25361">
    <property type="entry name" value="AAA_lid_RFC1"/>
    <property type="match status" value="1"/>
</dbReference>
<evidence type="ECO:0000256" key="1">
    <source>
        <dbReference type="ARBA" id="ARBA00004123"/>
    </source>
</evidence>
<feature type="compositionally biased region" description="Low complexity" evidence="9">
    <location>
        <begin position="437"/>
        <end position="452"/>
    </location>
</feature>
<feature type="compositionally biased region" description="Low complexity" evidence="9">
    <location>
        <begin position="262"/>
        <end position="275"/>
    </location>
</feature>
<evidence type="ECO:0000256" key="9">
    <source>
        <dbReference type="SAM" id="MobiDB-lite"/>
    </source>
</evidence>
<dbReference type="InterPro" id="IPR003593">
    <property type="entry name" value="AAA+_ATPase"/>
</dbReference>
<dbReference type="Pfam" id="PF00533">
    <property type="entry name" value="BRCT"/>
    <property type="match status" value="1"/>
</dbReference>
<dbReference type="Gene3D" id="1.10.8.60">
    <property type="match status" value="1"/>
</dbReference>
<evidence type="ECO:0000259" key="10">
    <source>
        <dbReference type="PROSITE" id="PS50172"/>
    </source>
</evidence>
<dbReference type="GO" id="GO:0005524">
    <property type="term" value="F:ATP binding"/>
    <property type="evidence" value="ECO:0007669"/>
    <property type="project" value="UniProtKB-UniRule"/>
</dbReference>
<dbReference type="InterPro" id="IPR012178">
    <property type="entry name" value="RFC1"/>
</dbReference>
<feature type="domain" description="BRCT" evidence="10">
    <location>
        <begin position="358"/>
        <end position="439"/>
    </location>
</feature>
<dbReference type="PANTHER" id="PTHR23389:SF6">
    <property type="entry name" value="REPLICATION FACTOR C SUBUNIT 1"/>
    <property type="match status" value="1"/>
</dbReference>
<keyword evidence="12" id="KW-1185">Reference proteome</keyword>
<feature type="region of interest" description="Disordered" evidence="9">
    <location>
        <begin position="437"/>
        <end position="502"/>
    </location>
</feature>
<evidence type="ECO:0000256" key="5">
    <source>
        <dbReference type="ARBA" id="ARBA00022741"/>
    </source>
</evidence>
<dbReference type="InterPro" id="IPR008921">
    <property type="entry name" value="DNA_pol3_clamp-load_cplx_C"/>
</dbReference>
<dbReference type="GO" id="GO:0005634">
    <property type="term" value="C:nucleus"/>
    <property type="evidence" value="ECO:0007669"/>
    <property type="project" value="UniProtKB-SubCell"/>
</dbReference>
<dbReference type="GO" id="GO:0003689">
    <property type="term" value="F:DNA clamp loader activity"/>
    <property type="evidence" value="ECO:0007669"/>
    <property type="project" value="UniProtKB-UniRule"/>
</dbReference>
<evidence type="ECO:0000256" key="6">
    <source>
        <dbReference type="ARBA" id="ARBA00022840"/>
    </source>
</evidence>
<dbReference type="InterPro" id="IPR001357">
    <property type="entry name" value="BRCT_dom"/>
</dbReference>
<dbReference type="GO" id="GO:0006281">
    <property type="term" value="P:DNA repair"/>
    <property type="evidence" value="ECO:0007669"/>
    <property type="project" value="InterPro"/>
</dbReference>
<feature type="compositionally biased region" description="Basic and acidic residues" evidence="9">
    <location>
        <begin position="296"/>
        <end position="312"/>
    </location>
</feature>
<dbReference type="SUPFAM" id="SSF48019">
    <property type="entry name" value="post-AAA+ oligomerization domain-like"/>
    <property type="match status" value="1"/>
</dbReference>
<dbReference type="InterPro" id="IPR027417">
    <property type="entry name" value="P-loop_NTPase"/>
</dbReference>
<dbReference type="CDD" id="cd00009">
    <property type="entry name" value="AAA"/>
    <property type="match status" value="1"/>
</dbReference>
<comment type="caution">
    <text evidence="11">The sequence shown here is derived from an EMBL/GenBank/DDBJ whole genome shotgun (WGS) entry which is preliminary data.</text>
</comment>
<dbReference type="GO" id="GO:0003677">
    <property type="term" value="F:DNA binding"/>
    <property type="evidence" value="ECO:0007669"/>
    <property type="project" value="InterPro"/>
</dbReference>
<dbReference type="FunFam" id="3.40.50.300:FF:000395">
    <property type="entry name" value="Replication factor C subunit 1"/>
    <property type="match status" value="1"/>
</dbReference>
<keyword evidence="4 8" id="KW-0235">DNA replication</keyword>
<feature type="compositionally biased region" description="Acidic residues" evidence="9">
    <location>
        <begin position="240"/>
        <end position="249"/>
    </location>
</feature>
<feature type="region of interest" description="Disordered" evidence="9">
    <location>
        <begin position="1"/>
        <end position="21"/>
    </location>
</feature>
<evidence type="ECO:0000313" key="12">
    <source>
        <dbReference type="Proteomes" id="UP000320333"/>
    </source>
</evidence>
<dbReference type="GO" id="GO:0006271">
    <property type="term" value="P:DNA strand elongation involved in DNA replication"/>
    <property type="evidence" value="ECO:0007669"/>
    <property type="project" value="UniProtKB-ARBA"/>
</dbReference>
<evidence type="ECO:0000313" key="11">
    <source>
        <dbReference type="EMBL" id="TPX77940.1"/>
    </source>
</evidence>
<dbReference type="SMART" id="SM00382">
    <property type="entry name" value="AAA"/>
    <property type="match status" value="1"/>
</dbReference>
<sequence>MASLPVQHRQLAPTTDHSTTGSAQLFLESREAESCKTAGRTVESERIIWTEQYNQIRCDSLTSRCSATLFLNRKETGTKDDSNTQKEKREVKSQYFASSGSGSSKKSTDMGDEIDPAAFFSSSKIHQSQKTATIQKQPRKTISRIAKPDDDDEFKDFDVDLTQIDEVALKARFIRCCFCVNFVWFISGFKVSSPLKKHAPVSAPVSAPSPPVVAPSPPVVAPSPPVVKRGPSKKRATVFIDDDDDDDVEMSLAQPLPKPKSPLKLAEVNPSAQEPAKPKPKSPPKHAEVKSTVQETVKRKEVDASSGSKDETVSAAAPPPSSQPTEASKKANYMKMLAKKAAGGGGPSAPGSKEIPVGEENCLTGLTFVFTGELSSISRDDAQNLVKRYGGRVTGAVSGKTSYLVAGEDSGESKLSKAKSVKVKIIDEDGFLDVIASSKGKPSSGSSTPSAKAGKKAVGTDVKENKLKESTSSMSSSSFYGSSSKGKAPATPTEIRAPKPHSSELWTTKYKPTRYEDVLGNKKNVEKLAIWLKGWSASTVTPKPSSAKDDPGKSRAILISGPPGIGKTTAAHLVAKLEGFEIVEFNASDTRSKKAVGDVVKEMTGSHTLAEYFTRDSKSKPIKRQVLIMDEVDGMSAGDRGGVAELINVIKNTKVPIICICNDRQSPKVKSLVNHCFDMRFARPRTTEIEKAIKVIAAKEGLDIKINAMEAMVQSTHADIRQILNMLSTYALQSSELSFDQSRALSKSSEKNMTMSPWDVTGTLFNRVSFRETSFADKLELYFSDFSLIPLMIQENYIKMDPVLAKENGGPNKAQQDIEALNLLSNAADAIAHADIISSVQMKTQNWGLLPFHGVTSTIRPAFFTHGSLVNTGSFYGGGYAFPSWLGKNSNQSKNVRLLKEIQLHMRLHVSADKNEVRQSYLPALAPLITLPLAKDSSGVEQVIQTMDDYYLTREDWDSILDLGLDECSAKALTADIPTATKTAFTRTYNKANHPKPFMTASLLSKSRGGGGGMSGVPDLEEAFENDDEGAGVGDDEDGAGEDADEDDVGADRLIKKKEKAAPRKSAAGGSGAKGGKRGADGGAKASASKKVKK</sequence>
<feature type="compositionally biased region" description="Polar residues" evidence="9">
    <location>
        <begin position="12"/>
        <end position="21"/>
    </location>
</feature>
<feature type="region of interest" description="Disordered" evidence="9">
    <location>
        <begin position="1002"/>
        <end position="1094"/>
    </location>
</feature>
<accession>A0A507FQF8</accession>
<dbReference type="EMBL" id="QEAP01000012">
    <property type="protein sequence ID" value="TPX77940.1"/>
    <property type="molecule type" value="Genomic_DNA"/>
</dbReference>
<dbReference type="Gene3D" id="3.40.50.10190">
    <property type="entry name" value="BRCT domain"/>
    <property type="match status" value="1"/>
</dbReference>
<name>A0A507FQF8_9FUNG</name>
<dbReference type="SUPFAM" id="SSF52113">
    <property type="entry name" value="BRCT domain"/>
    <property type="match status" value="1"/>
</dbReference>
<evidence type="ECO:0000256" key="4">
    <source>
        <dbReference type="ARBA" id="ARBA00022705"/>
    </source>
</evidence>
<dbReference type="SUPFAM" id="SSF52540">
    <property type="entry name" value="P-loop containing nucleoside triphosphate hydrolases"/>
    <property type="match status" value="1"/>
</dbReference>
<dbReference type="FunFam" id="3.40.50.10190:FF:000001">
    <property type="entry name" value="Replication factor C subunit 1"/>
    <property type="match status" value="1"/>
</dbReference>
<dbReference type="Gene3D" id="3.40.50.300">
    <property type="entry name" value="P-loop containing nucleotide triphosphate hydrolases"/>
    <property type="match status" value="1"/>
</dbReference>
<comment type="similarity">
    <text evidence="2 8">Belongs to the activator 1 large subunit family.</text>
</comment>
<dbReference type="AlphaFoldDB" id="A0A507FQF8"/>
<proteinExistence type="inferred from homology"/>
<evidence type="ECO:0000256" key="7">
    <source>
        <dbReference type="ARBA" id="ARBA00023242"/>
    </source>
</evidence>
<feature type="region of interest" description="Disordered" evidence="9">
    <location>
        <begin position="76"/>
        <end position="110"/>
    </location>
</feature>
<feature type="compositionally biased region" description="Acidic residues" evidence="9">
    <location>
        <begin position="1019"/>
        <end position="1049"/>
    </location>
</feature>
<organism evidence="11 12">
    <name type="scientific">Chytriomyces confervae</name>
    <dbReference type="NCBI Taxonomy" id="246404"/>
    <lineage>
        <taxon>Eukaryota</taxon>
        <taxon>Fungi</taxon>
        <taxon>Fungi incertae sedis</taxon>
        <taxon>Chytridiomycota</taxon>
        <taxon>Chytridiomycota incertae sedis</taxon>
        <taxon>Chytridiomycetes</taxon>
        <taxon>Chytridiales</taxon>
        <taxon>Chytriomycetaceae</taxon>
        <taxon>Chytriomyces</taxon>
    </lineage>
</organism>
<dbReference type="Pfam" id="PF00004">
    <property type="entry name" value="AAA"/>
    <property type="match status" value="1"/>
</dbReference>
<feature type="compositionally biased region" description="Basic and acidic residues" evidence="9">
    <location>
        <begin position="76"/>
        <end position="92"/>
    </location>
</feature>
<feature type="compositionally biased region" description="Low complexity" evidence="9">
    <location>
        <begin position="470"/>
        <end position="484"/>
    </location>
</feature>
<dbReference type="PROSITE" id="PS50172">
    <property type="entry name" value="BRCT"/>
    <property type="match status" value="1"/>
</dbReference>
<dbReference type="PIRSF" id="PIRSF036578">
    <property type="entry name" value="RFC1"/>
    <property type="match status" value="1"/>
</dbReference>
<dbReference type="STRING" id="246404.A0A507FQF8"/>
<gene>
    <name evidence="11" type="ORF">CcCBS67573_g00805</name>
</gene>
<protein>
    <recommendedName>
        <fullName evidence="3 8">Replication factor C subunit 1</fullName>
    </recommendedName>
</protein>
<dbReference type="FunFam" id="1.10.8.60:FF:000021">
    <property type="entry name" value="Replication factor C subunit 1"/>
    <property type="match status" value="1"/>
</dbReference>
<feature type="compositionally biased region" description="Pro residues" evidence="9">
    <location>
        <begin position="207"/>
        <end position="225"/>
    </location>
</feature>
<keyword evidence="5 8" id="KW-0547">Nucleotide-binding</keyword>
<comment type="subcellular location">
    <subcellularLocation>
        <location evidence="1 8">Nucleus</location>
    </subcellularLocation>
</comment>
<keyword evidence="7 8" id="KW-0539">Nucleus</keyword>
<dbReference type="OrthoDB" id="446168at2759"/>
<feature type="region of interest" description="Disordered" evidence="9">
    <location>
        <begin position="199"/>
        <end position="356"/>
    </location>
</feature>
<dbReference type="Proteomes" id="UP000320333">
    <property type="component" value="Unassembled WGS sequence"/>
</dbReference>
<dbReference type="Gene3D" id="1.20.272.10">
    <property type="match status" value="1"/>
</dbReference>
<evidence type="ECO:0000256" key="3">
    <source>
        <dbReference type="ARBA" id="ARBA00020401"/>
    </source>
</evidence>
<dbReference type="GO" id="GO:0005663">
    <property type="term" value="C:DNA replication factor C complex"/>
    <property type="evidence" value="ECO:0007669"/>
    <property type="project" value="InterPro"/>
</dbReference>
<dbReference type="CDD" id="cd17752">
    <property type="entry name" value="BRCT_RFC1"/>
    <property type="match status" value="1"/>
</dbReference>
<dbReference type="GO" id="GO:0016887">
    <property type="term" value="F:ATP hydrolysis activity"/>
    <property type="evidence" value="ECO:0007669"/>
    <property type="project" value="InterPro"/>
</dbReference>
<dbReference type="PANTHER" id="PTHR23389">
    <property type="entry name" value="CHROMOSOME TRANSMISSION FIDELITY FACTOR 18"/>
    <property type="match status" value="1"/>
</dbReference>
<dbReference type="InterPro" id="IPR036420">
    <property type="entry name" value="BRCT_dom_sf"/>
</dbReference>
<evidence type="ECO:0000256" key="2">
    <source>
        <dbReference type="ARBA" id="ARBA00006116"/>
    </source>
</evidence>
<dbReference type="Pfam" id="PF08519">
    <property type="entry name" value="RFC1"/>
    <property type="match status" value="1"/>
</dbReference>
<dbReference type="InterPro" id="IPR013725">
    <property type="entry name" value="DNA_replication_fac_RFC1_C"/>
</dbReference>
<evidence type="ECO:0000256" key="8">
    <source>
        <dbReference type="PIRNR" id="PIRNR036578"/>
    </source>
</evidence>
<reference evidence="11 12" key="1">
    <citation type="journal article" date="2019" name="Sci. Rep.">
        <title>Comparative genomics of chytrid fungi reveal insights into the obligate biotrophic and pathogenic lifestyle of Synchytrium endobioticum.</title>
        <authorList>
            <person name="van de Vossenberg B.T.L.H."/>
            <person name="Warris S."/>
            <person name="Nguyen H.D.T."/>
            <person name="van Gent-Pelzer M.P.E."/>
            <person name="Joly D.L."/>
            <person name="van de Geest H.C."/>
            <person name="Bonants P.J.M."/>
            <person name="Smith D.S."/>
            <person name="Levesque C.A."/>
            <person name="van der Lee T.A.J."/>
        </authorList>
    </citation>
    <scope>NUCLEOTIDE SEQUENCE [LARGE SCALE GENOMIC DNA]</scope>
    <source>
        <strain evidence="11 12">CBS 675.73</strain>
    </source>
</reference>
<dbReference type="InterPro" id="IPR003959">
    <property type="entry name" value="ATPase_AAA_core"/>
</dbReference>
<keyword evidence="6 8" id="KW-0067">ATP-binding</keyword>
<dbReference type="SMART" id="SM00292">
    <property type="entry name" value="BRCT"/>
    <property type="match status" value="1"/>
</dbReference>